<dbReference type="Pfam" id="PF00067">
    <property type="entry name" value="p450"/>
    <property type="match status" value="1"/>
</dbReference>
<accession>A0A1N6S5B5</accession>
<dbReference type="InterPro" id="IPR017972">
    <property type="entry name" value="Cyt_P450_CS"/>
</dbReference>
<reference evidence="14 15" key="1">
    <citation type="submission" date="2017-01" db="EMBL/GenBank/DDBJ databases">
        <authorList>
            <person name="Mah S.A."/>
            <person name="Swanson W.J."/>
            <person name="Moy G.W."/>
            <person name="Vacquier V.D."/>
        </authorList>
    </citation>
    <scope>NUCLEOTIDE SEQUENCE [LARGE SCALE GENOMIC DNA]</scope>
    <source>
        <strain evidence="14 15">DSM 7027</strain>
    </source>
</reference>
<evidence type="ECO:0000256" key="9">
    <source>
        <dbReference type="ARBA" id="ARBA00023004"/>
    </source>
</evidence>
<dbReference type="CDD" id="cd06185">
    <property type="entry name" value="PDR_like"/>
    <property type="match status" value="1"/>
</dbReference>
<dbReference type="Proteomes" id="UP000186895">
    <property type="component" value="Unassembled WGS sequence"/>
</dbReference>
<keyword evidence="3" id="KW-0349">Heme</keyword>
<dbReference type="PANTHER" id="PTHR46696:SF6">
    <property type="entry name" value="P450, PUTATIVE (EUROFUNG)-RELATED"/>
    <property type="match status" value="1"/>
</dbReference>
<keyword evidence="15" id="KW-1185">Reference proteome</keyword>
<keyword evidence="6" id="KW-0001">2Fe-2S</keyword>
<dbReference type="InterPro" id="IPR036396">
    <property type="entry name" value="Cyt_P450_sf"/>
</dbReference>
<dbReference type="InterPro" id="IPR054582">
    <property type="entry name" value="DmmA-like_N"/>
</dbReference>
<dbReference type="GO" id="GO:0020037">
    <property type="term" value="F:heme binding"/>
    <property type="evidence" value="ECO:0007669"/>
    <property type="project" value="InterPro"/>
</dbReference>
<dbReference type="SUPFAM" id="SSF48264">
    <property type="entry name" value="Cytochrome P450"/>
    <property type="match status" value="1"/>
</dbReference>
<dbReference type="Gene3D" id="2.40.30.10">
    <property type="entry name" value="Translation factors"/>
    <property type="match status" value="1"/>
</dbReference>
<dbReference type="CDD" id="cd11078">
    <property type="entry name" value="CYP130-like"/>
    <property type="match status" value="1"/>
</dbReference>
<dbReference type="PROSITE" id="PS51384">
    <property type="entry name" value="FAD_FR"/>
    <property type="match status" value="1"/>
</dbReference>
<evidence type="ECO:0000259" key="13">
    <source>
        <dbReference type="PROSITE" id="PS51384"/>
    </source>
</evidence>
<evidence type="ECO:0000256" key="7">
    <source>
        <dbReference type="ARBA" id="ARBA00022723"/>
    </source>
</evidence>
<dbReference type="PROSITE" id="PS51085">
    <property type="entry name" value="2FE2S_FER_2"/>
    <property type="match status" value="1"/>
</dbReference>
<dbReference type="GO" id="GO:0051537">
    <property type="term" value="F:2 iron, 2 sulfur cluster binding"/>
    <property type="evidence" value="ECO:0007669"/>
    <property type="project" value="UniProtKB-KW"/>
</dbReference>
<dbReference type="SUPFAM" id="SSF63380">
    <property type="entry name" value="Riboflavin synthase domain-like"/>
    <property type="match status" value="1"/>
</dbReference>
<keyword evidence="5" id="KW-0288">FMN</keyword>
<keyword evidence="8" id="KW-0560">Oxidoreductase</keyword>
<evidence type="ECO:0000256" key="4">
    <source>
        <dbReference type="ARBA" id="ARBA00022630"/>
    </source>
</evidence>
<feature type="domain" description="FAD-binding FR-type" evidence="13">
    <location>
        <begin position="473"/>
        <end position="574"/>
    </location>
</feature>
<dbReference type="InterPro" id="IPR001128">
    <property type="entry name" value="Cyt_P450"/>
</dbReference>
<keyword evidence="4" id="KW-0285">Flavoprotein</keyword>
<dbReference type="FunFam" id="1.10.630.10:FF:000018">
    <property type="entry name" value="Cytochrome P450 monooxygenase"/>
    <property type="match status" value="1"/>
</dbReference>
<evidence type="ECO:0000256" key="3">
    <source>
        <dbReference type="ARBA" id="ARBA00022617"/>
    </source>
</evidence>
<dbReference type="Pfam" id="PF22290">
    <property type="entry name" value="DmmA-like_N"/>
    <property type="match status" value="1"/>
</dbReference>
<dbReference type="eggNOG" id="COG2124">
    <property type="taxonomic scope" value="Bacteria"/>
</dbReference>
<evidence type="ECO:0000256" key="10">
    <source>
        <dbReference type="ARBA" id="ARBA00023014"/>
    </source>
</evidence>
<evidence type="ECO:0000313" key="14">
    <source>
        <dbReference type="EMBL" id="SIQ36230.1"/>
    </source>
</evidence>
<evidence type="ECO:0000256" key="8">
    <source>
        <dbReference type="ARBA" id="ARBA00023002"/>
    </source>
</evidence>
<dbReference type="InterPro" id="IPR017927">
    <property type="entry name" value="FAD-bd_FR_type"/>
</dbReference>
<dbReference type="InterPro" id="IPR002397">
    <property type="entry name" value="Cyt_P450_B"/>
</dbReference>
<keyword evidence="11" id="KW-0503">Monooxygenase</keyword>
<dbReference type="AlphaFoldDB" id="A0A1N6S5B5"/>
<name>A0A1N6S5B5_9GAMM</name>
<keyword evidence="10" id="KW-0411">Iron-sulfur</keyword>
<dbReference type="GO" id="GO:0004497">
    <property type="term" value="F:monooxygenase activity"/>
    <property type="evidence" value="ECO:0007669"/>
    <property type="project" value="UniProtKB-KW"/>
</dbReference>
<gene>
    <name evidence="14" type="ORF">SAMN05421647_10432</name>
</gene>
<proteinExistence type="inferred from homology"/>
<dbReference type="PRINTS" id="PR00359">
    <property type="entry name" value="BP450"/>
</dbReference>
<evidence type="ECO:0000256" key="6">
    <source>
        <dbReference type="ARBA" id="ARBA00022714"/>
    </source>
</evidence>
<dbReference type="CDD" id="cd00207">
    <property type="entry name" value="fer2"/>
    <property type="match status" value="1"/>
</dbReference>
<dbReference type="Gene3D" id="3.10.20.30">
    <property type="match status" value="1"/>
</dbReference>
<dbReference type="RefSeq" id="WP_175611998.1">
    <property type="nucleotide sequence ID" value="NZ_FTMN01000004.1"/>
</dbReference>
<keyword evidence="9" id="KW-0408">Iron</keyword>
<dbReference type="GO" id="GO:0016705">
    <property type="term" value="F:oxidoreductase activity, acting on paired donors, with incorporation or reduction of molecular oxygen"/>
    <property type="evidence" value="ECO:0007669"/>
    <property type="project" value="InterPro"/>
</dbReference>
<dbReference type="InterPro" id="IPR001041">
    <property type="entry name" value="2Fe-2S_ferredoxin-type"/>
</dbReference>
<dbReference type="InterPro" id="IPR006058">
    <property type="entry name" value="2Fe2S_fd_BS"/>
</dbReference>
<dbReference type="eggNOG" id="COG1018">
    <property type="taxonomic scope" value="Bacteria"/>
</dbReference>
<dbReference type="InterPro" id="IPR012675">
    <property type="entry name" value="Beta-grasp_dom_sf"/>
</dbReference>
<evidence type="ECO:0000256" key="11">
    <source>
        <dbReference type="ARBA" id="ARBA00023033"/>
    </source>
</evidence>
<dbReference type="Gene3D" id="1.10.630.10">
    <property type="entry name" value="Cytochrome P450"/>
    <property type="match status" value="1"/>
</dbReference>
<dbReference type="Pfam" id="PF00111">
    <property type="entry name" value="Fer2"/>
    <property type="match status" value="1"/>
</dbReference>
<evidence type="ECO:0000259" key="12">
    <source>
        <dbReference type="PROSITE" id="PS51085"/>
    </source>
</evidence>
<comment type="cofactor">
    <cofactor evidence="1">
        <name>FMN</name>
        <dbReference type="ChEBI" id="CHEBI:58210"/>
    </cofactor>
</comment>
<evidence type="ECO:0000256" key="5">
    <source>
        <dbReference type="ARBA" id="ARBA00022643"/>
    </source>
</evidence>
<dbReference type="InterPro" id="IPR039261">
    <property type="entry name" value="FNR_nucleotide-bd"/>
</dbReference>
<dbReference type="Gene3D" id="3.40.50.80">
    <property type="entry name" value="Nucleotide-binding domain of ferredoxin-NADP reductase (FNR) module"/>
    <property type="match status" value="1"/>
</dbReference>
<dbReference type="InterPro" id="IPR017938">
    <property type="entry name" value="Riboflavin_synthase-like_b-brl"/>
</dbReference>
<sequence length="787" mass="88465">MQKDTDHTQAAETPAGVCPFAKAAMSSRFTDPKGCPVSSDAEAFDPFAASYQADPAEVLRWSRDDEPVFFSPKLGYWVVTRYEDVKAVFRDNRVFSPANALEKITPFSSEADAILKQHNYGMARTLVNEDEPAHLERRRALMFSFSPEELLHHEPMVRRLTREYVDRFVNKGSADLVNEMLWEIPLTVALHFLGVPEEDMGKLREYSIAHTVNTWGRPTPDQQLKVADSVGKFWNYAGKVLEKMREDPSGNGWMEYAIRRQKELPEVITDSYLHSMMMAGIVAAHETTAHATANALRLLLEDKMTWDRICQDASLIPQAVEECLRHSGSIVAWRRVALEDTEVGGVSIPKGGKLLIVNSSANHDERYFEDPDSIDIFRDNASEHLSFGYGSHQCLGKNLARMEMCIFLEELTKRLPHMQLVPDQDFKYLPNIAFRGPENLFVEWDVSLNPEKTNPEILATHEAIKIGSPSKDDIYRSVLVDQVRHEADNVIGISFKNQDGSEFPRWSPGAHIDVMVGEYTRKYSLCGYNTDRKTLDIAVLREEDGRGGSKYIHDSLKKGDALKIKGPKSNFRLDEKAERYILIAGGIGITPVLTMADRLAELGKDYCLHYAGAARASMAFLNRIEQDHAGRFELYPKAEARRADLQSLVATADANTRIYVCGPDRMIEELEQLCEPLPDNILHFEHFTAKHETFDTSNDKAFELVLANSRMVVTVEPGQTALGALKAAGVDVESDCEEGLCGNCEVEVLEGEIDHRDNVLARSEKAENKRMVTCCSRAKSRSIKIAL</sequence>
<evidence type="ECO:0000313" key="15">
    <source>
        <dbReference type="Proteomes" id="UP000186895"/>
    </source>
</evidence>
<comment type="similarity">
    <text evidence="2">Belongs to the cytochrome P450 family.</text>
</comment>
<dbReference type="EMBL" id="FTMN01000004">
    <property type="protein sequence ID" value="SIQ36230.1"/>
    <property type="molecule type" value="Genomic_DNA"/>
</dbReference>
<dbReference type="PROSITE" id="PS00086">
    <property type="entry name" value="CYTOCHROME_P450"/>
    <property type="match status" value="1"/>
</dbReference>
<dbReference type="PANTHER" id="PTHR46696">
    <property type="entry name" value="P450, PUTATIVE (EUROFUNG)-RELATED"/>
    <property type="match status" value="1"/>
</dbReference>
<feature type="domain" description="2Fe-2S ferredoxin-type" evidence="12">
    <location>
        <begin position="700"/>
        <end position="787"/>
    </location>
</feature>
<dbReference type="InterPro" id="IPR036010">
    <property type="entry name" value="2Fe-2S_ferredoxin-like_sf"/>
</dbReference>
<dbReference type="SUPFAM" id="SSF52343">
    <property type="entry name" value="Ferredoxin reductase-like, C-terminal NADP-linked domain"/>
    <property type="match status" value="1"/>
</dbReference>
<evidence type="ECO:0000256" key="2">
    <source>
        <dbReference type="ARBA" id="ARBA00010617"/>
    </source>
</evidence>
<dbReference type="GO" id="GO:0005506">
    <property type="term" value="F:iron ion binding"/>
    <property type="evidence" value="ECO:0007669"/>
    <property type="project" value="InterPro"/>
</dbReference>
<evidence type="ECO:0000256" key="1">
    <source>
        <dbReference type="ARBA" id="ARBA00001917"/>
    </source>
</evidence>
<dbReference type="PROSITE" id="PS00197">
    <property type="entry name" value="2FE2S_FER_1"/>
    <property type="match status" value="1"/>
</dbReference>
<keyword evidence="7" id="KW-0479">Metal-binding</keyword>
<dbReference type="STRING" id="49186.SAMN05421647_10432"/>
<dbReference type="SUPFAM" id="SSF54292">
    <property type="entry name" value="2Fe-2S ferredoxin-like"/>
    <property type="match status" value="1"/>
</dbReference>
<organism evidence="14 15">
    <name type="scientific">Marinobacterium stanieri</name>
    <dbReference type="NCBI Taxonomy" id="49186"/>
    <lineage>
        <taxon>Bacteria</taxon>
        <taxon>Pseudomonadati</taxon>
        <taxon>Pseudomonadota</taxon>
        <taxon>Gammaproteobacteria</taxon>
        <taxon>Oceanospirillales</taxon>
        <taxon>Oceanospirillaceae</taxon>
        <taxon>Marinobacterium</taxon>
    </lineage>
</organism>
<protein>
    <submittedName>
        <fullName evidence="14">Cytochrome P450</fullName>
    </submittedName>
</protein>